<sequence length="147" mass="15625">MSTPITGLTVLYDAGCPLCSRFRDWLGRQALLVRLDLVPAGSAEARHRFPGLDHARTLQVITVVADDGRVFTAEHAWVMCLWATARHRALSERLSRPEWLPAARAVAASMAGLRHLVTPATAGPAGSAGGGDYPVDCAGTCQPLPQG</sequence>
<dbReference type="OrthoDB" id="277004at2"/>
<comment type="caution">
    <text evidence="1">The sequence shown here is derived from an EMBL/GenBank/DDBJ whole genome shotgun (WGS) entry which is preliminary data.</text>
</comment>
<dbReference type="EMBL" id="SDPU01000021">
    <property type="protein sequence ID" value="RYU12334.1"/>
    <property type="molecule type" value="Genomic_DNA"/>
</dbReference>
<name>A0A4Q5J1Q7_9ACTN</name>
<evidence type="ECO:0000313" key="2">
    <source>
        <dbReference type="Proteomes" id="UP000291189"/>
    </source>
</evidence>
<dbReference type="InterPro" id="IPR007263">
    <property type="entry name" value="DCC1-like"/>
</dbReference>
<evidence type="ECO:0000313" key="1">
    <source>
        <dbReference type="EMBL" id="RYU12334.1"/>
    </source>
</evidence>
<organism evidence="1 2">
    <name type="scientific">Nocardioides iriomotensis</name>
    <dbReference type="NCBI Taxonomy" id="715784"/>
    <lineage>
        <taxon>Bacteria</taxon>
        <taxon>Bacillati</taxon>
        <taxon>Actinomycetota</taxon>
        <taxon>Actinomycetes</taxon>
        <taxon>Propionibacteriales</taxon>
        <taxon>Nocardioidaceae</taxon>
        <taxon>Nocardioides</taxon>
    </lineage>
</organism>
<dbReference type="RefSeq" id="WP_129987115.1">
    <property type="nucleotide sequence ID" value="NZ_SDPU01000021.1"/>
</dbReference>
<keyword evidence="2" id="KW-1185">Reference proteome</keyword>
<proteinExistence type="predicted"/>
<dbReference type="AlphaFoldDB" id="A0A4Q5J1Q7"/>
<dbReference type="GO" id="GO:0015035">
    <property type="term" value="F:protein-disulfide reductase activity"/>
    <property type="evidence" value="ECO:0007669"/>
    <property type="project" value="InterPro"/>
</dbReference>
<gene>
    <name evidence="1" type="ORF">ETU37_09995</name>
</gene>
<dbReference type="Pfam" id="PF04134">
    <property type="entry name" value="DCC1-like"/>
    <property type="match status" value="1"/>
</dbReference>
<protein>
    <submittedName>
        <fullName evidence="1">DUF393 domain-containing protein</fullName>
    </submittedName>
</protein>
<dbReference type="Proteomes" id="UP000291189">
    <property type="component" value="Unassembled WGS sequence"/>
</dbReference>
<reference evidence="1 2" key="1">
    <citation type="submission" date="2019-01" db="EMBL/GenBank/DDBJ databases">
        <title>Nocardioides guangzhouensis sp. nov., an actinobacterium isolated from soil.</title>
        <authorList>
            <person name="Fu Y."/>
            <person name="Cai Y."/>
            <person name="Lin Z."/>
            <person name="Chen P."/>
        </authorList>
    </citation>
    <scope>NUCLEOTIDE SEQUENCE [LARGE SCALE GENOMIC DNA]</scope>
    <source>
        <strain evidence="1 2">NBRC 105384</strain>
    </source>
</reference>
<accession>A0A4Q5J1Q7</accession>